<keyword evidence="5" id="KW-0547">Nucleotide-binding</keyword>
<gene>
    <name evidence="18" type="ORF">C823_00928</name>
</gene>
<dbReference type="SUPFAM" id="SSF52540">
    <property type="entry name" value="P-loop containing nucleoside triphosphate hydrolases"/>
    <property type="match status" value="1"/>
</dbReference>
<evidence type="ECO:0000256" key="3">
    <source>
        <dbReference type="ARBA" id="ARBA00022723"/>
    </source>
</evidence>
<protein>
    <recommendedName>
        <fullName evidence="15">UvrABC system protein A</fullName>
    </recommendedName>
    <alternativeName>
        <fullName evidence="16">Excinuclease ABC subunit A</fullName>
    </alternativeName>
</protein>
<evidence type="ECO:0000256" key="5">
    <source>
        <dbReference type="ARBA" id="ARBA00022741"/>
    </source>
</evidence>
<feature type="domain" description="UvrA DNA-binding" evidence="17">
    <location>
        <begin position="150"/>
        <end position="252"/>
    </location>
</feature>
<keyword evidence="19" id="KW-1185">Reference proteome</keyword>
<keyword evidence="9" id="KW-0862">Zinc</keyword>
<dbReference type="GO" id="GO:0008270">
    <property type="term" value="F:zinc ion binding"/>
    <property type="evidence" value="ECO:0007669"/>
    <property type="project" value="UniProtKB-KW"/>
</dbReference>
<dbReference type="OrthoDB" id="9809851at2"/>
<dbReference type="PATRIC" id="fig|1235802.3.peg.996"/>
<keyword evidence="2" id="KW-0963">Cytoplasm</keyword>
<evidence type="ECO:0000313" key="19">
    <source>
        <dbReference type="Proteomes" id="UP000012589"/>
    </source>
</evidence>
<comment type="subcellular location">
    <subcellularLocation>
        <location evidence="1">Cytoplasm</location>
    </subcellularLocation>
</comment>
<dbReference type="Gene3D" id="1.20.1580.10">
    <property type="entry name" value="ABC transporter ATPase like domain"/>
    <property type="match status" value="1"/>
</dbReference>
<keyword evidence="11" id="KW-0267">Excision nuclease</keyword>
<dbReference type="STRING" id="1235802.C823_00928"/>
<keyword evidence="8" id="KW-0863">Zinc-finger</keyword>
<dbReference type="InterPro" id="IPR041552">
    <property type="entry name" value="UvrA_DNA-bd"/>
</dbReference>
<dbReference type="Proteomes" id="UP000012589">
    <property type="component" value="Unassembled WGS sequence"/>
</dbReference>
<dbReference type="GO" id="GO:0005524">
    <property type="term" value="F:ATP binding"/>
    <property type="evidence" value="ECO:0007669"/>
    <property type="project" value="UniProtKB-KW"/>
</dbReference>
<reference evidence="18 19" key="1">
    <citation type="journal article" date="2014" name="Genome Announc.">
        <title>Draft genome sequences of the altered schaedler flora, a defined bacterial community from gnotobiotic mice.</title>
        <authorList>
            <person name="Wannemuehler M.J."/>
            <person name="Overstreet A.M."/>
            <person name="Ward D.V."/>
            <person name="Phillips G.J."/>
        </authorList>
    </citation>
    <scope>NUCLEOTIDE SEQUENCE [LARGE SCALE GENOMIC DNA]</scope>
    <source>
        <strain evidence="18 19">ASF492</strain>
    </source>
</reference>
<keyword evidence="7" id="KW-0228">DNA excision</keyword>
<comment type="caution">
    <text evidence="18">The sequence shown here is derived from an EMBL/GenBank/DDBJ whole genome shotgun (WGS) entry which is preliminary data.</text>
</comment>
<dbReference type="PANTHER" id="PTHR43152:SF2">
    <property type="entry name" value="DRUG RESISTANCE ABC TRANSPORTER"/>
    <property type="match status" value="1"/>
</dbReference>
<evidence type="ECO:0000259" key="17">
    <source>
        <dbReference type="Pfam" id="PF17755"/>
    </source>
</evidence>
<keyword evidence="12" id="KW-0238">DNA-binding</keyword>
<evidence type="ECO:0000256" key="12">
    <source>
        <dbReference type="ARBA" id="ARBA00023125"/>
    </source>
</evidence>
<evidence type="ECO:0000256" key="4">
    <source>
        <dbReference type="ARBA" id="ARBA00022737"/>
    </source>
</evidence>
<keyword evidence="13" id="KW-0234">DNA repair</keyword>
<evidence type="ECO:0000256" key="14">
    <source>
        <dbReference type="ARBA" id="ARBA00038000"/>
    </source>
</evidence>
<dbReference type="GO" id="GO:0005737">
    <property type="term" value="C:cytoplasm"/>
    <property type="evidence" value="ECO:0007669"/>
    <property type="project" value="UniProtKB-SubCell"/>
</dbReference>
<dbReference type="GO" id="GO:0003677">
    <property type="term" value="F:DNA binding"/>
    <property type="evidence" value="ECO:0007669"/>
    <property type="project" value="UniProtKB-KW"/>
</dbReference>
<evidence type="ECO:0000256" key="8">
    <source>
        <dbReference type="ARBA" id="ARBA00022771"/>
    </source>
</evidence>
<evidence type="ECO:0000256" key="10">
    <source>
        <dbReference type="ARBA" id="ARBA00022840"/>
    </source>
</evidence>
<evidence type="ECO:0000313" key="18">
    <source>
        <dbReference type="EMBL" id="EMZ35856.1"/>
    </source>
</evidence>
<evidence type="ECO:0000256" key="2">
    <source>
        <dbReference type="ARBA" id="ARBA00022490"/>
    </source>
</evidence>
<evidence type="ECO:0000256" key="13">
    <source>
        <dbReference type="ARBA" id="ARBA00023204"/>
    </source>
</evidence>
<organism evidence="18 19">
    <name type="scientific">Eubacterium plexicaudatum ASF492</name>
    <dbReference type="NCBI Taxonomy" id="1235802"/>
    <lineage>
        <taxon>Bacteria</taxon>
        <taxon>Bacillati</taxon>
        <taxon>Bacillota</taxon>
        <taxon>Clostridia</taxon>
        <taxon>Eubacteriales</taxon>
        <taxon>Eubacteriaceae</taxon>
        <taxon>Eubacterium</taxon>
    </lineage>
</organism>
<accession>N2B5Z8</accession>
<evidence type="ECO:0000256" key="6">
    <source>
        <dbReference type="ARBA" id="ARBA00022763"/>
    </source>
</evidence>
<dbReference type="GO" id="GO:0006281">
    <property type="term" value="P:DNA repair"/>
    <property type="evidence" value="ECO:0007669"/>
    <property type="project" value="UniProtKB-KW"/>
</dbReference>
<dbReference type="Gene3D" id="1.10.8.280">
    <property type="entry name" value="ABC transporter ATPase domain-like"/>
    <property type="match status" value="1"/>
</dbReference>
<evidence type="ECO:0000256" key="15">
    <source>
        <dbReference type="ARBA" id="ARBA00039316"/>
    </source>
</evidence>
<name>N2B5Z8_9FIRM</name>
<dbReference type="GO" id="GO:0004518">
    <property type="term" value="F:nuclease activity"/>
    <property type="evidence" value="ECO:0007669"/>
    <property type="project" value="UniProtKB-KW"/>
</dbReference>
<dbReference type="eggNOG" id="COG0178">
    <property type="taxonomic scope" value="Bacteria"/>
</dbReference>
<dbReference type="PANTHER" id="PTHR43152">
    <property type="entry name" value="UVRABC SYSTEM PROTEIN A"/>
    <property type="match status" value="1"/>
</dbReference>
<keyword evidence="6" id="KW-0227">DNA damage</keyword>
<dbReference type="InterPro" id="IPR027417">
    <property type="entry name" value="P-loop_NTPase"/>
</dbReference>
<keyword evidence="10" id="KW-0067">ATP-binding</keyword>
<dbReference type="EMBL" id="AQFT01000024">
    <property type="protein sequence ID" value="EMZ35856.1"/>
    <property type="molecule type" value="Genomic_DNA"/>
</dbReference>
<comment type="similarity">
    <text evidence="14">Belongs to the ABC transporter superfamily. UvrA family.</text>
</comment>
<dbReference type="AlphaFoldDB" id="N2B5Z8"/>
<proteinExistence type="inferred from homology"/>
<keyword evidence="3" id="KW-0479">Metal-binding</keyword>
<keyword evidence="4" id="KW-0677">Repeat</keyword>
<evidence type="ECO:0000256" key="16">
    <source>
        <dbReference type="ARBA" id="ARBA00042156"/>
    </source>
</evidence>
<evidence type="ECO:0000256" key="9">
    <source>
        <dbReference type="ARBA" id="ARBA00022833"/>
    </source>
</evidence>
<dbReference type="HOGENOM" id="CLU_001370_2_1_9"/>
<evidence type="ECO:0000256" key="1">
    <source>
        <dbReference type="ARBA" id="ARBA00004496"/>
    </source>
</evidence>
<evidence type="ECO:0000256" key="11">
    <source>
        <dbReference type="ARBA" id="ARBA00022881"/>
    </source>
</evidence>
<evidence type="ECO:0000256" key="7">
    <source>
        <dbReference type="ARBA" id="ARBA00022769"/>
    </source>
</evidence>
<dbReference type="Gene3D" id="3.40.50.300">
    <property type="entry name" value="P-loop containing nucleotide triphosphate hydrolases"/>
    <property type="match status" value="1"/>
</dbReference>
<sequence>MEKIIIKDAYENNLKHLDIQIPLDAFTCVTGCSGCGKSSLVFDTLYAESQRGFLEGMTGNIYSQKLMNKPKVMSIENLRPALNISQNYYNVNPRSTIGTITEISYYLRTLFSLVNSDAKIGISENIFSSNNPKTFCPNCNGLGVEMVVSPELLIPDPDKTLRDGAILYFKGSAESKEQKCLEAICDHYGIDIDKKYSDLTKNEINMLLYTEEVLKVKISYKDGKRKKQHFVSIQGVIPLLKKNFSSADSKAQAAPYSKYVETTACHVCNGAKLGQKALAYTLGGLNYHEIESLEITSLKSWLENLKDKRITEEKKVLVEQLKDSILQKVKALIELNVGYLCLNRSVPSLSGGERQRVRIAKQLTCPLKGLIYILDEPCKGLHHRDIVHIIDATRNLIQKGNTVIAIEHDKQYISKADYRIELGPVGGPEGGYLISSDD</sequence>
<dbReference type="Pfam" id="PF17755">
    <property type="entry name" value="UvrA_DNA-bind"/>
    <property type="match status" value="1"/>
</dbReference>